<keyword evidence="4 9" id="KW-0812">Transmembrane</keyword>
<feature type="transmembrane region" description="Helical" evidence="9">
    <location>
        <begin position="890"/>
        <end position="911"/>
    </location>
</feature>
<feature type="transmembrane region" description="Helical" evidence="9">
    <location>
        <begin position="537"/>
        <end position="557"/>
    </location>
</feature>
<comment type="subunit">
    <text evidence="10">Forms a complex with SecD. Part of the essential Sec protein translocation apparatus which comprises SecA, SecYEG and auxiliary proteins SecDF. Other proteins may also be involved.</text>
</comment>
<dbReference type="InterPro" id="IPR005665">
    <property type="entry name" value="SecF_bac"/>
</dbReference>
<evidence type="ECO:0000256" key="1">
    <source>
        <dbReference type="ARBA" id="ARBA00004651"/>
    </source>
</evidence>
<comment type="similarity">
    <text evidence="10">Belongs to the SecD/SecF family. SecF subfamily.</text>
</comment>
<keyword evidence="3 9" id="KW-1003">Cell membrane</keyword>
<evidence type="ECO:0000256" key="11">
    <source>
        <dbReference type="SAM" id="MobiDB-lite"/>
    </source>
</evidence>
<evidence type="ECO:0000256" key="6">
    <source>
        <dbReference type="ARBA" id="ARBA00022989"/>
    </source>
</evidence>
<evidence type="ECO:0000256" key="10">
    <source>
        <dbReference type="HAMAP-Rule" id="MF_01464"/>
    </source>
</evidence>
<dbReference type="InterPro" id="IPR022813">
    <property type="entry name" value="SecD/SecF_arch_bac"/>
</dbReference>
<feature type="region of interest" description="Disordered" evidence="11">
    <location>
        <begin position="272"/>
        <end position="301"/>
    </location>
</feature>
<feature type="transmembrane region" description="Helical" evidence="9">
    <location>
        <begin position="942"/>
        <end position="960"/>
    </location>
</feature>
<dbReference type="InterPro" id="IPR048631">
    <property type="entry name" value="SecD_1st"/>
</dbReference>
<comment type="function">
    <text evidence="9">Part of the Sec protein translocase complex. Interacts with the SecYEG preprotein conducting channel. SecDF uses the proton motive force (PMF) to complete protein translocation after the ATP-dependent function of SecA.</text>
</comment>
<dbReference type="PANTHER" id="PTHR30081">
    <property type="entry name" value="PROTEIN-EXPORT MEMBRANE PROTEIN SEC"/>
    <property type="match status" value="1"/>
</dbReference>
<feature type="transmembrane region" description="Helical" evidence="9">
    <location>
        <begin position="831"/>
        <end position="850"/>
    </location>
</feature>
<evidence type="ECO:0000256" key="3">
    <source>
        <dbReference type="ARBA" id="ARBA00022475"/>
    </source>
</evidence>
<evidence type="ECO:0000256" key="7">
    <source>
        <dbReference type="ARBA" id="ARBA00023010"/>
    </source>
</evidence>
<dbReference type="EMBL" id="AP025292">
    <property type="protein sequence ID" value="BDD00039.1"/>
    <property type="molecule type" value="Genomic_DNA"/>
</dbReference>
<comment type="similarity">
    <text evidence="9">Belongs to the SecD/SecF family. SecD subfamily.</text>
</comment>
<feature type="transmembrane region" description="Helical" evidence="9">
    <location>
        <begin position="510"/>
        <end position="530"/>
    </location>
</feature>
<sequence>MRNRGFIVALTVIITALCLYYLSFTLVSTKIQNQATAYATDASGKVNFNKKQNYLDSIWNEPVFNLLGNPYTFKEIKETELGLGLDLQGGMHVTLEVSPVEIVKGIAGNTKDADFNAAVQTANTAYHKTGGNFVQLFYSAWEKQTNGSKLSTVFANAANKGRISLESSDDAVLKILDTEVESAIDRSFNILRTRVDRFGTSQPNIQRLQGTGRIQVELPGVDNPERVRKLLQGVAKLEFFEVYNLQEYQQSLMAINQKLVAEQKVNHLATGTEKSDNNAVVKSSDEDDLASLTGGKTEGTVAPDSAAAAQAKIDSLQAAMSQNVSPLLALNRSPYGLVYNVKDTVKINRIIERADIKSLLPRNLKFAWEVKPNEANGQELLTLYALKTRRAGQAPLTGEVITDARQDFDQSGRPAISMQMNSVGAKKWKKLTASNIGRQIAIVLDGYAYSAPQVNGEIPNGSSSISGNFSIDEAKDLANILKAGSLPAPTRIVEEAVIGPTLGKEAQQQGIYSVFLGLALVVIFMVAFYAKGGLIANSALVFNIFFILGILANLSAALTLPGIAGIVLTIGMSIDANVLIFERIREEMRSGIPLLSAIDKGYDKAFSSIFDANVTTFLIGVILYVLGQGPVKGFAITLMIGIASSFFSAVFITRVILSWLSKKGNQSKLSFETGMSRNFMQNVNIDFMGARRKVYIISLSFIVVGIGLIIAEGGLNMGVDFKGGRSYVVDFGKSMEASTVKTGISNYEAFEKSGVEVKTYGASDVLKITTSYKIDEDSDNADVEVKQAVINAIAQATGMSSTDDAKNIQENNFAVVSSSKVGATIADDIKYSSMEAGFYALIVLFLYIFIRFRKMGFSAGAILALIHDTCFVFAAFAIVALFGVNYEIDQVFVAAILTIIGYSINDTVVVFDRIREDVAANPNKDIEQTFNMAINNTMSRTLMTSFTTFIVVVVLFLFGGEVLRSFSFAMLVGIAVGTYSSIFVATPIVLDFTYGAERRKAKKSQKAAIAK</sequence>
<dbReference type="Proteomes" id="UP001354989">
    <property type="component" value="Chromosome"/>
</dbReference>
<feature type="transmembrane region" description="Helical" evidence="9">
    <location>
        <begin position="966"/>
        <end position="990"/>
    </location>
</feature>
<reference evidence="15 16" key="1">
    <citation type="submission" date="2021-12" db="EMBL/GenBank/DDBJ databases">
        <title>Genome sequencing of bacteria with rrn-lacking chromosome and rrn-plasmid.</title>
        <authorList>
            <person name="Anda M."/>
            <person name="Iwasaki W."/>
        </authorList>
    </citation>
    <scope>NUCLEOTIDE SEQUENCE [LARGE SCALE GENOMIC DNA]</scope>
    <source>
        <strain evidence="15 16">NBRC 101262</strain>
    </source>
</reference>
<dbReference type="Pfam" id="PF22599">
    <property type="entry name" value="SecDF_P1_head"/>
    <property type="match status" value="1"/>
</dbReference>
<evidence type="ECO:0000256" key="8">
    <source>
        <dbReference type="ARBA" id="ARBA00023136"/>
    </source>
</evidence>
<name>A0ABN6LB41_9BACT</name>
<dbReference type="InterPro" id="IPR048634">
    <property type="entry name" value="SecD_SecF_C"/>
</dbReference>
<accession>A0ABN6LB41</accession>
<keyword evidence="7 9" id="KW-0811">Translocation</keyword>
<protein>
    <recommendedName>
        <fullName evidence="9 10">Multifunctional fusion protein</fullName>
    </recommendedName>
    <domain>
        <recommendedName>
            <fullName evidence="9">Protein translocase subunit SecD</fullName>
        </recommendedName>
    </domain>
    <domain>
        <recommendedName>
            <fullName evidence="10">Protein-export membrane protein SecF</fullName>
        </recommendedName>
    </domain>
</protein>
<evidence type="ECO:0000259" key="12">
    <source>
        <dbReference type="Pfam" id="PF02355"/>
    </source>
</evidence>
<evidence type="ECO:0000313" key="16">
    <source>
        <dbReference type="Proteomes" id="UP001354989"/>
    </source>
</evidence>
<dbReference type="Gene3D" id="1.20.1640.10">
    <property type="entry name" value="Multidrug efflux transporter AcrB transmembrane domain"/>
    <property type="match status" value="2"/>
</dbReference>
<evidence type="ECO:0000256" key="4">
    <source>
        <dbReference type="ARBA" id="ARBA00022692"/>
    </source>
</evidence>
<evidence type="ECO:0000259" key="14">
    <source>
        <dbReference type="Pfam" id="PF22599"/>
    </source>
</evidence>
<dbReference type="Gene3D" id="3.30.70.3220">
    <property type="match status" value="1"/>
</dbReference>
<evidence type="ECO:0000259" key="13">
    <source>
        <dbReference type="Pfam" id="PF21760"/>
    </source>
</evidence>
<keyword evidence="8 9" id="KW-0472">Membrane</keyword>
<dbReference type="Pfam" id="PF07549">
    <property type="entry name" value="Sec_GG"/>
    <property type="match status" value="2"/>
</dbReference>
<dbReference type="InterPro" id="IPR005791">
    <property type="entry name" value="SecD"/>
</dbReference>
<feature type="transmembrane region" description="Helical" evidence="9">
    <location>
        <begin position="694"/>
        <end position="711"/>
    </location>
</feature>
<feature type="transmembrane region" description="Helical" evidence="9">
    <location>
        <begin position="862"/>
        <end position="884"/>
    </location>
</feature>
<comment type="caution">
    <text evidence="9">Lacks conserved residue(s) required for the propagation of feature annotation.</text>
</comment>
<dbReference type="Pfam" id="PF21760">
    <property type="entry name" value="SecD_1st"/>
    <property type="match status" value="1"/>
</dbReference>
<comment type="subcellular location">
    <subcellularLocation>
        <location evidence="1 9">Cell membrane</location>
        <topology evidence="1 9">Multi-pass membrane protein</topology>
    </subcellularLocation>
</comment>
<evidence type="ECO:0000256" key="2">
    <source>
        <dbReference type="ARBA" id="ARBA00022448"/>
    </source>
</evidence>
<keyword evidence="2 9" id="KW-0813">Transport</keyword>
<feature type="transmembrane region" description="Helical" evidence="9">
    <location>
        <begin position="605"/>
        <end position="627"/>
    </location>
</feature>
<feature type="domain" description="Protein translocase subunit SecDF P1" evidence="13">
    <location>
        <begin position="184"/>
        <end position="242"/>
    </location>
</feature>
<dbReference type="NCBIfam" id="NF009585">
    <property type="entry name" value="PRK13024.1-5"/>
    <property type="match status" value="1"/>
</dbReference>
<feature type="domain" description="SecDF P1 head subdomain" evidence="14">
    <location>
        <begin position="393"/>
        <end position="488"/>
    </location>
</feature>
<feature type="transmembrane region" description="Helical" evidence="9">
    <location>
        <begin position="633"/>
        <end position="657"/>
    </location>
</feature>
<dbReference type="Pfam" id="PF02355">
    <property type="entry name" value="SecD_SecF_C"/>
    <property type="match status" value="2"/>
</dbReference>
<dbReference type="PANTHER" id="PTHR30081:SF1">
    <property type="entry name" value="PROTEIN TRANSLOCASE SUBUNIT SECD"/>
    <property type="match status" value="1"/>
</dbReference>
<dbReference type="HAMAP" id="MF_01463_B">
    <property type="entry name" value="SecD_B"/>
    <property type="match status" value="1"/>
</dbReference>
<keyword evidence="6 9" id="KW-1133">Transmembrane helix</keyword>
<dbReference type="HAMAP" id="MF_01464_B">
    <property type="entry name" value="SecF_B"/>
    <property type="match status" value="1"/>
</dbReference>
<dbReference type="InterPro" id="IPR055344">
    <property type="entry name" value="SecD_SecF_C_bact"/>
</dbReference>
<dbReference type="NCBIfam" id="TIGR01129">
    <property type="entry name" value="secD"/>
    <property type="match status" value="1"/>
</dbReference>
<evidence type="ECO:0000256" key="9">
    <source>
        <dbReference type="HAMAP-Rule" id="MF_01463"/>
    </source>
</evidence>
<keyword evidence="16" id="KW-1185">Reference proteome</keyword>
<feature type="transmembrane region" description="Helical" evidence="9">
    <location>
        <begin position="563"/>
        <end position="584"/>
    </location>
</feature>
<evidence type="ECO:0000256" key="5">
    <source>
        <dbReference type="ARBA" id="ARBA00022927"/>
    </source>
</evidence>
<dbReference type="InterPro" id="IPR022645">
    <property type="entry name" value="SecD/SecF_bac"/>
</dbReference>
<comment type="subunit">
    <text evidence="9">Forms a complex with SecF. Part of the essential Sec protein translocation apparatus which comprises SecA, SecYEG and auxiliary proteins SecDF. Other proteins may also be involved.</text>
</comment>
<gene>
    <name evidence="10" type="primary">secF</name>
    <name evidence="9" type="synonym">secD</name>
    <name evidence="15" type="ORF">PEPS_23190</name>
</gene>
<keyword evidence="5 9" id="KW-0653">Protein transport</keyword>
<dbReference type="RefSeq" id="WP_338397154.1">
    <property type="nucleotide sequence ID" value="NZ_AP025292.1"/>
</dbReference>
<dbReference type="NCBIfam" id="TIGR00966">
    <property type="entry name" value="transloc_SecF"/>
    <property type="match status" value="1"/>
</dbReference>
<feature type="domain" description="Protein export membrane protein SecD/SecF C-terminal" evidence="12">
    <location>
        <begin position="491"/>
        <end position="662"/>
    </location>
</feature>
<dbReference type="SUPFAM" id="SSF82866">
    <property type="entry name" value="Multidrug efflux transporter AcrB transmembrane domain"/>
    <property type="match status" value="2"/>
</dbReference>
<dbReference type="InterPro" id="IPR022646">
    <property type="entry name" value="SecD/SecF_CS"/>
</dbReference>
<dbReference type="InterPro" id="IPR054384">
    <property type="entry name" value="SecDF_P1_head"/>
</dbReference>
<evidence type="ECO:0000313" key="15">
    <source>
        <dbReference type="EMBL" id="BDD00039.1"/>
    </source>
</evidence>
<organism evidence="15 16">
    <name type="scientific">Persicobacter psychrovividus</name>
    <dbReference type="NCBI Taxonomy" id="387638"/>
    <lineage>
        <taxon>Bacteria</taxon>
        <taxon>Pseudomonadati</taxon>
        <taxon>Bacteroidota</taxon>
        <taxon>Cytophagia</taxon>
        <taxon>Cytophagales</taxon>
        <taxon>Persicobacteraceae</taxon>
        <taxon>Persicobacter</taxon>
    </lineage>
</organism>
<dbReference type="Gene3D" id="3.30.1360.200">
    <property type="match status" value="1"/>
</dbReference>
<feature type="transmembrane region" description="Helical" evidence="9">
    <location>
        <begin position="7"/>
        <end position="27"/>
    </location>
</feature>
<dbReference type="NCBIfam" id="TIGR00916">
    <property type="entry name" value="2A0604s01"/>
    <property type="match status" value="2"/>
</dbReference>
<feature type="domain" description="Protein export membrane protein SecD/SecF C-terminal" evidence="12">
    <location>
        <begin position="805"/>
        <end position="992"/>
    </location>
</feature>
<dbReference type="PRINTS" id="PR01755">
    <property type="entry name" value="SECFTRNLCASE"/>
</dbReference>
<proteinExistence type="inferred from homology"/>